<evidence type="ECO:0000256" key="6">
    <source>
        <dbReference type="ARBA" id="ARBA00023018"/>
    </source>
</evidence>
<accession>A0A3B4TFW8</accession>
<keyword evidence="12" id="KW-1185">Reference proteome</keyword>
<comment type="similarity">
    <text evidence="4">Belongs to the paralemmin family.</text>
</comment>
<dbReference type="Ensembl" id="ENSSDUT00000004958.1">
    <property type="protein sequence ID" value="ENSSDUP00000004857.1"/>
    <property type="gene ID" value="ENSSDUG00000003592.1"/>
</dbReference>
<name>A0A3B4TFW8_SERDU</name>
<dbReference type="GO" id="GO:0043197">
    <property type="term" value="C:dendritic spine"/>
    <property type="evidence" value="ECO:0007669"/>
    <property type="project" value="UniProtKB-SubCell"/>
</dbReference>
<feature type="region of interest" description="Disordered" evidence="10">
    <location>
        <begin position="313"/>
        <end position="333"/>
    </location>
</feature>
<evidence type="ECO:0000256" key="7">
    <source>
        <dbReference type="ARBA" id="ARBA00023054"/>
    </source>
</evidence>
<evidence type="ECO:0000256" key="8">
    <source>
        <dbReference type="ARBA" id="ARBA00023273"/>
    </source>
</evidence>
<feature type="compositionally biased region" description="Basic and acidic residues" evidence="10">
    <location>
        <begin position="535"/>
        <end position="547"/>
    </location>
</feature>
<dbReference type="PANTHER" id="PTHR46881:SF1">
    <property type="entry name" value="PALMDELPHIN"/>
    <property type="match status" value="1"/>
</dbReference>
<evidence type="ECO:0000313" key="11">
    <source>
        <dbReference type="Ensembl" id="ENSSDUP00000004857.1"/>
    </source>
</evidence>
<evidence type="ECO:0000256" key="4">
    <source>
        <dbReference type="ARBA" id="ARBA00005756"/>
    </source>
</evidence>
<organism evidence="11 12">
    <name type="scientific">Seriola dumerili</name>
    <name type="common">Greater amberjack</name>
    <name type="synonym">Caranx dumerili</name>
    <dbReference type="NCBI Taxonomy" id="41447"/>
    <lineage>
        <taxon>Eukaryota</taxon>
        <taxon>Metazoa</taxon>
        <taxon>Chordata</taxon>
        <taxon>Craniata</taxon>
        <taxon>Vertebrata</taxon>
        <taxon>Euteleostomi</taxon>
        <taxon>Actinopterygii</taxon>
        <taxon>Neopterygii</taxon>
        <taxon>Teleostei</taxon>
        <taxon>Neoteleostei</taxon>
        <taxon>Acanthomorphata</taxon>
        <taxon>Carangaria</taxon>
        <taxon>Carangiformes</taxon>
        <taxon>Carangidae</taxon>
        <taxon>Seriola</taxon>
    </lineage>
</organism>
<dbReference type="GO" id="GO:0008360">
    <property type="term" value="P:regulation of cell shape"/>
    <property type="evidence" value="ECO:0007669"/>
    <property type="project" value="InterPro"/>
</dbReference>
<evidence type="ECO:0000256" key="10">
    <source>
        <dbReference type="SAM" id="MobiDB-lite"/>
    </source>
</evidence>
<dbReference type="STRING" id="41447.ENSSDUP00000004857"/>
<proteinExistence type="inferred from homology"/>
<dbReference type="Proteomes" id="UP000261420">
    <property type="component" value="Unplaced"/>
</dbReference>
<dbReference type="AlphaFoldDB" id="A0A3B4TFW8"/>
<reference evidence="11" key="2">
    <citation type="submission" date="2025-09" db="UniProtKB">
        <authorList>
            <consortium name="Ensembl"/>
        </authorList>
    </citation>
    <scope>IDENTIFICATION</scope>
</reference>
<keyword evidence="6" id="KW-0770">Synapse</keyword>
<protein>
    <recommendedName>
        <fullName evidence="9">Palmdelphin</fullName>
    </recommendedName>
</protein>
<feature type="region of interest" description="Disordered" evidence="10">
    <location>
        <begin position="503"/>
        <end position="554"/>
    </location>
</feature>
<dbReference type="GO" id="GO:0005737">
    <property type="term" value="C:cytoplasm"/>
    <property type="evidence" value="ECO:0007669"/>
    <property type="project" value="UniProtKB-SubCell"/>
</dbReference>
<comment type="subcellular location">
    <subcellularLocation>
        <location evidence="1">Cell projection</location>
        <location evidence="1">Dendrite</location>
    </subcellularLocation>
    <subcellularLocation>
        <location evidence="3">Cell projection</location>
        <location evidence="3">Dendritic spine</location>
    </subcellularLocation>
    <subcellularLocation>
        <location evidence="2">Cytoplasm</location>
    </subcellularLocation>
</comment>
<dbReference type="GeneTree" id="ENSGT00940000157718"/>
<evidence type="ECO:0000256" key="2">
    <source>
        <dbReference type="ARBA" id="ARBA00004496"/>
    </source>
</evidence>
<evidence type="ECO:0000256" key="1">
    <source>
        <dbReference type="ARBA" id="ARBA00004279"/>
    </source>
</evidence>
<keyword evidence="8" id="KW-0966">Cell projection</keyword>
<reference evidence="11" key="1">
    <citation type="submission" date="2025-08" db="UniProtKB">
        <authorList>
            <consortium name="Ensembl"/>
        </authorList>
    </citation>
    <scope>IDENTIFICATION</scope>
</reference>
<evidence type="ECO:0000256" key="5">
    <source>
        <dbReference type="ARBA" id="ARBA00022490"/>
    </source>
</evidence>
<evidence type="ECO:0000256" key="9">
    <source>
        <dbReference type="ARBA" id="ARBA00040857"/>
    </source>
</evidence>
<sequence length="565" mass="64635">MEESDLLKERLQAITEKHRIQEDIRQKKLELDTEKLRFQHLKKKALRERWLLQDSASHNATDSPRHQSLLSDQQQTRALQLNICRIEMEVEALEQEESMISTNESFILSRLKAVERSPEEIIKEAQENFVPEPVQVTTEIPNVPESLSPLANNHIELNTPKKTVFAMEINVTKNLQTGESTVLSTATVPPEEVQPHDGLKVYEDSRKCVYALKPQQGSHDQTCVSELSAHEVEHLLRSATVHRQVNYQSYHQNSSRREGHCFYSYPDDRDRVEGCELRNQGGRHGNHALSNSTDFSYRENWQRKPQDDYHYGHEGNHYSRQEERHNQSNLREGHHFGNNKGLGFHYGNRPYSSYQVRSCHSVQEHRPAMHHSNSFIRSNGRVNGVRANGCPPPRSHDQEAVSAYQPQLCYTPANYIPLTDYISVDEEDLYCYQPTALYSGPTPSERVPSPIYGDDTPYTILNAMETTEPITAIFMGFQTAQDDSGRVQEFEGSLKAELVILEDSEENDEEKKSHTQPGVNSFSKESAANGGLGRVEAHGDRRTERQVRPGIKRIQKKHKPCCTVC</sequence>
<dbReference type="PANTHER" id="PTHR46881">
    <property type="entry name" value="PALMDELPHIN"/>
    <property type="match status" value="1"/>
</dbReference>
<evidence type="ECO:0000313" key="12">
    <source>
        <dbReference type="Proteomes" id="UP000261420"/>
    </source>
</evidence>
<keyword evidence="5" id="KW-0963">Cytoplasm</keyword>
<evidence type="ECO:0000256" key="3">
    <source>
        <dbReference type="ARBA" id="ARBA00004552"/>
    </source>
</evidence>
<feature type="compositionally biased region" description="Polar residues" evidence="10">
    <location>
        <begin position="515"/>
        <end position="526"/>
    </location>
</feature>
<dbReference type="Pfam" id="PF03285">
    <property type="entry name" value="Paralemmin"/>
    <property type="match status" value="2"/>
</dbReference>
<dbReference type="InterPro" id="IPR004965">
    <property type="entry name" value="Paralemmin"/>
</dbReference>
<dbReference type="GO" id="GO:0016020">
    <property type="term" value="C:membrane"/>
    <property type="evidence" value="ECO:0007669"/>
    <property type="project" value="InterPro"/>
</dbReference>
<keyword evidence="7" id="KW-0175">Coiled coil</keyword>